<keyword evidence="4 6" id="KW-1133">Transmembrane helix</keyword>
<protein>
    <submittedName>
        <fullName evidence="8">Phospholipase_D-nuclease N-terminal</fullName>
    </submittedName>
</protein>
<keyword evidence="2" id="KW-1003">Cell membrane</keyword>
<evidence type="ECO:0000256" key="6">
    <source>
        <dbReference type="SAM" id="Phobius"/>
    </source>
</evidence>
<dbReference type="GO" id="GO:0005886">
    <property type="term" value="C:plasma membrane"/>
    <property type="evidence" value="ECO:0007669"/>
    <property type="project" value="UniProtKB-SubCell"/>
</dbReference>
<evidence type="ECO:0000256" key="5">
    <source>
        <dbReference type="ARBA" id="ARBA00023136"/>
    </source>
</evidence>
<evidence type="ECO:0000256" key="4">
    <source>
        <dbReference type="ARBA" id="ARBA00022989"/>
    </source>
</evidence>
<name>A0A1I3T3J2_9FLAO</name>
<feature type="domain" description="Cardiolipin synthase N-terminal" evidence="7">
    <location>
        <begin position="22"/>
        <end position="58"/>
    </location>
</feature>
<proteinExistence type="predicted"/>
<evidence type="ECO:0000256" key="2">
    <source>
        <dbReference type="ARBA" id="ARBA00022475"/>
    </source>
</evidence>
<reference evidence="9" key="1">
    <citation type="submission" date="2016-10" db="EMBL/GenBank/DDBJ databases">
        <authorList>
            <person name="Varghese N."/>
            <person name="Submissions S."/>
        </authorList>
    </citation>
    <scope>NUCLEOTIDE SEQUENCE [LARGE SCALE GENOMIC DNA]</scope>
    <source>
        <strain evidence="9">DSM 26542</strain>
    </source>
</reference>
<organism evidence="8 9">
    <name type="scientific">Myroides guanonis</name>
    <dbReference type="NCBI Taxonomy" id="1150112"/>
    <lineage>
        <taxon>Bacteria</taxon>
        <taxon>Pseudomonadati</taxon>
        <taxon>Bacteroidota</taxon>
        <taxon>Flavobacteriia</taxon>
        <taxon>Flavobacteriales</taxon>
        <taxon>Flavobacteriaceae</taxon>
        <taxon>Myroides</taxon>
    </lineage>
</organism>
<dbReference type="InterPro" id="IPR027379">
    <property type="entry name" value="CLS_N"/>
</dbReference>
<comment type="subcellular location">
    <subcellularLocation>
        <location evidence="1">Cell membrane</location>
        <topology evidence="1">Multi-pass membrane protein</topology>
    </subcellularLocation>
</comment>
<keyword evidence="5 6" id="KW-0472">Membrane</keyword>
<evidence type="ECO:0000313" key="9">
    <source>
        <dbReference type="Proteomes" id="UP000243887"/>
    </source>
</evidence>
<dbReference type="EMBL" id="FORU01000012">
    <property type="protein sequence ID" value="SFJ65200.1"/>
    <property type="molecule type" value="Genomic_DNA"/>
</dbReference>
<evidence type="ECO:0000256" key="1">
    <source>
        <dbReference type="ARBA" id="ARBA00004651"/>
    </source>
</evidence>
<dbReference type="AlphaFoldDB" id="A0A1I3T3J2"/>
<feature type="transmembrane region" description="Helical" evidence="6">
    <location>
        <begin position="12"/>
        <end position="29"/>
    </location>
</feature>
<feature type="transmembrane region" description="Helical" evidence="6">
    <location>
        <begin position="41"/>
        <end position="58"/>
    </location>
</feature>
<dbReference type="Pfam" id="PF13396">
    <property type="entry name" value="PLDc_N"/>
    <property type="match status" value="1"/>
</dbReference>
<accession>A0A1I3T3J2</accession>
<dbReference type="OrthoDB" id="794036at2"/>
<evidence type="ECO:0000313" key="8">
    <source>
        <dbReference type="EMBL" id="SFJ65200.1"/>
    </source>
</evidence>
<keyword evidence="9" id="KW-1185">Reference proteome</keyword>
<keyword evidence="3 6" id="KW-0812">Transmembrane</keyword>
<dbReference type="Proteomes" id="UP000243887">
    <property type="component" value="Unassembled WGS sequence"/>
</dbReference>
<evidence type="ECO:0000256" key="3">
    <source>
        <dbReference type="ARBA" id="ARBA00022692"/>
    </source>
</evidence>
<gene>
    <name evidence="8" type="ORF">SAMN04487893_11252</name>
</gene>
<sequence length="72" mass="8261">METLVSPQQAFFGSLLYASSLIWALSLIFKHEDKKATETYWLCVALILPFLGSIIYLLKHYTADRKEKHATV</sequence>
<dbReference type="RefSeq" id="WP_090679934.1">
    <property type="nucleotide sequence ID" value="NZ_FORU01000012.1"/>
</dbReference>
<evidence type="ECO:0000259" key="7">
    <source>
        <dbReference type="Pfam" id="PF13396"/>
    </source>
</evidence>